<reference evidence="6" key="2">
    <citation type="submission" date="2019-07" db="EMBL/GenBank/DDBJ databases">
        <authorList>
            <person name="Yang Y."/>
            <person name="Bocs S."/>
            <person name="Baudouin L."/>
        </authorList>
    </citation>
    <scope>NUCLEOTIDE SEQUENCE</scope>
    <source>
        <tissue evidence="6">Spear leaf of Hainan Tall coconut</tissue>
    </source>
</reference>
<organism evidence="6 7">
    <name type="scientific">Cocos nucifera</name>
    <name type="common">Coconut palm</name>
    <dbReference type="NCBI Taxonomy" id="13894"/>
    <lineage>
        <taxon>Eukaryota</taxon>
        <taxon>Viridiplantae</taxon>
        <taxon>Streptophyta</taxon>
        <taxon>Embryophyta</taxon>
        <taxon>Tracheophyta</taxon>
        <taxon>Spermatophyta</taxon>
        <taxon>Magnoliopsida</taxon>
        <taxon>Liliopsida</taxon>
        <taxon>Arecaceae</taxon>
        <taxon>Arecoideae</taxon>
        <taxon>Cocoseae</taxon>
        <taxon>Attaleinae</taxon>
        <taxon>Cocos</taxon>
    </lineage>
</organism>
<dbReference type="InterPro" id="IPR008930">
    <property type="entry name" value="Terpenoid_cyclase/PrenylTrfase"/>
</dbReference>
<dbReference type="InterPro" id="IPR050148">
    <property type="entry name" value="Terpene_synthase-like"/>
</dbReference>
<keyword evidence="3" id="KW-0460">Magnesium</keyword>
<dbReference type="FunFam" id="1.10.600.10:FF:000005">
    <property type="entry name" value="Ent-kaur-16-ene synthase, chloroplastic"/>
    <property type="match status" value="1"/>
</dbReference>
<evidence type="ECO:0000256" key="1">
    <source>
        <dbReference type="ARBA" id="ARBA00001946"/>
    </source>
</evidence>
<dbReference type="Pfam" id="PF03936">
    <property type="entry name" value="Terpene_synth_C"/>
    <property type="match status" value="1"/>
</dbReference>
<name>A0A8K0IR92_COCNU</name>
<keyword evidence="7" id="KW-1185">Reference proteome</keyword>
<dbReference type="GO" id="GO:0016102">
    <property type="term" value="P:diterpenoid biosynthetic process"/>
    <property type="evidence" value="ECO:0007669"/>
    <property type="project" value="TreeGrafter"/>
</dbReference>
<evidence type="ECO:0000313" key="6">
    <source>
        <dbReference type="EMBL" id="KAG1365126.1"/>
    </source>
</evidence>
<dbReference type="SUPFAM" id="SSF48576">
    <property type="entry name" value="Terpenoid synthases"/>
    <property type="match status" value="1"/>
</dbReference>
<proteinExistence type="predicted"/>
<evidence type="ECO:0000256" key="4">
    <source>
        <dbReference type="ARBA" id="ARBA00023239"/>
    </source>
</evidence>
<dbReference type="OrthoDB" id="2343925at2759"/>
<dbReference type="GO" id="GO:0000287">
    <property type="term" value="F:magnesium ion binding"/>
    <property type="evidence" value="ECO:0007669"/>
    <property type="project" value="InterPro"/>
</dbReference>
<accession>A0A8K0IR92</accession>
<dbReference type="InterPro" id="IPR036965">
    <property type="entry name" value="Terpene_synth_N_sf"/>
</dbReference>
<keyword evidence="2" id="KW-0479">Metal-binding</keyword>
<evidence type="ECO:0000259" key="5">
    <source>
        <dbReference type="Pfam" id="PF03936"/>
    </source>
</evidence>
<evidence type="ECO:0000256" key="2">
    <source>
        <dbReference type="ARBA" id="ARBA00022723"/>
    </source>
</evidence>
<evidence type="ECO:0000256" key="3">
    <source>
        <dbReference type="ARBA" id="ARBA00022842"/>
    </source>
</evidence>
<dbReference type="Proteomes" id="UP000797356">
    <property type="component" value="Chromosome 12"/>
</dbReference>
<dbReference type="PANTHER" id="PTHR31739:SF3">
    <property type="entry name" value="ENT-KAUR-16-ENE SYNTHASE, CHLOROPLASTIC"/>
    <property type="match status" value="1"/>
</dbReference>
<sequence>MAKIRVAKVHYSLAHRRSDLAAWTNPCKIHEVDYALKFPSYANMERLEHKNYIENFKVENFQVLKTSYTSSGIDDKDLLELALEDFNLCQSIYREELQHLESWVKENRLDRLEFARQRQISCYFSAVATLFSPESSDARMSRTKNSVLATILDDFFDVAGSVEELENLISLTQKWDGSHEKEFCSEQVKIIYAAIYSTTNEFGAKASALQKHSVTDHLVELWLTLMRAMMKEAEWVRTKAVPTVDEYMANGYITLALGPIILPTLYFVGPELSVDVIGDPEYHNLYKLVSICGRLLNDVQGFEREGKEGKLNSVSLRIVHGCGSTSEEEAVREIQSIINSSREELLRLVLLNEGSVVPRACKEQFWKMSKTLHFFYMKNDGYTSPKEMVSAVNAVIYEPLKVGHNFSVVN</sequence>
<dbReference type="Gene3D" id="1.10.600.10">
    <property type="entry name" value="Farnesyl Diphosphate Synthase"/>
    <property type="match status" value="1"/>
</dbReference>
<dbReference type="Gene3D" id="1.50.10.130">
    <property type="entry name" value="Terpene synthase, N-terminal domain"/>
    <property type="match status" value="1"/>
</dbReference>
<comment type="cofactor">
    <cofactor evidence="1">
        <name>Mg(2+)</name>
        <dbReference type="ChEBI" id="CHEBI:18420"/>
    </cofactor>
</comment>
<dbReference type="InterPro" id="IPR008949">
    <property type="entry name" value="Isoprenoid_synthase_dom_sf"/>
</dbReference>
<keyword evidence="4" id="KW-0456">Lyase</keyword>
<dbReference type="EMBL" id="CM017883">
    <property type="protein sequence ID" value="KAG1365126.1"/>
    <property type="molecule type" value="Genomic_DNA"/>
</dbReference>
<gene>
    <name evidence="6" type="ORF">COCNU_12G001260</name>
</gene>
<dbReference type="InterPro" id="IPR005630">
    <property type="entry name" value="Terpene_synthase_metal-bd"/>
</dbReference>
<dbReference type="SUPFAM" id="SSF48239">
    <property type="entry name" value="Terpenoid cyclases/Protein prenyltransferases"/>
    <property type="match status" value="1"/>
</dbReference>
<dbReference type="GO" id="GO:0010333">
    <property type="term" value="F:terpene synthase activity"/>
    <property type="evidence" value="ECO:0007669"/>
    <property type="project" value="InterPro"/>
</dbReference>
<reference evidence="6" key="1">
    <citation type="journal article" date="2017" name="Gigascience">
        <title>The genome draft of coconut (Cocos nucifera).</title>
        <authorList>
            <person name="Xiao Y."/>
            <person name="Xu P."/>
            <person name="Fan H."/>
            <person name="Baudouin L."/>
            <person name="Xia W."/>
            <person name="Bocs S."/>
            <person name="Xu J."/>
            <person name="Li Q."/>
            <person name="Guo A."/>
            <person name="Zhou L."/>
            <person name="Li J."/>
            <person name="Wu Y."/>
            <person name="Ma Z."/>
            <person name="Armero A."/>
            <person name="Issali A.E."/>
            <person name="Liu N."/>
            <person name="Peng M."/>
            <person name="Yang Y."/>
        </authorList>
    </citation>
    <scope>NUCLEOTIDE SEQUENCE</scope>
    <source>
        <tissue evidence="6">Spear leaf of Hainan Tall coconut</tissue>
    </source>
</reference>
<comment type="caution">
    <text evidence="6">The sequence shown here is derived from an EMBL/GenBank/DDBJ whole genome shotgun (WGS) entry which is preliminary data.</text>
</comment>
<feature type="domain" description="Terpene synthase metal-binding" evidence="5">
    <location>
        <begin position="105"/>
        <end position="343"/>
    </location>
</feature>
<dbReference type="PANTHER" id="PTHR31739">
    <property type="entry name" value="ENT-COPALYL DIPHOSPHATE SYNTHASE, CHLOROPLASTIC"/>
    <property type="match status" value="1"/>
</dbReference>
<protein>
    <submittedName>
        <fullName evidence="6">Putative Ent-kaur-16-ene synthase, chloroplastic</fullName>
    </submittedName>
</protein>
<dbReference type="AlphaFoldDB" id="A0A8K0IR92"/>
<evidence type="ECO:0000313" key="7">
    <source>
        <dbReference type="Proteomes" id="UP000797356"/>
    </source>
</evidence>